<organism evidence="1 2">
    <name type="scientific">Panagrolaimus sp. JU765</name>
    <dbReference type="NCBI Taxonomy" id="591449"/>
    <lineage>
        <taxon>Eukaryota</taxon>
        <taxon>Metazoa</taxon>
        <taxon>Ecdysozoa</taxon>
        <taxon>Nematoda</taxon>
        <taxon>Chromadorea</taxon>
        <taxon>Rhabditida</taxon>
        <taxon>Tylenchina</taxon>
        <taxon>Panagrolaimomorpha</taxon>
        <taxon>Panagrolaimoidea</taxon>
        <taxon>Panagrolaimidae</taxon>
        <taxon>Panagrolaimus</taxon>
    </lineage>
</organism>
<evidence type="ECO:0000313" key="1">
    <source>
        <dbReference type="Proteomes" id="UP000887576"/>
    </source>
</evidence>
<dbReference type="WBParaSite" id="JU765_v2.g3794.t1">
    <property type="protein sequence ID" value="JU765_v2.g3794.t1"/>
    <property type="gene ID" value="JU765_v2.g3794"/>
</dbReference>
<name>A0AC34R6D6_9BILA</name>
<accession>A0AC34R6D6</accession>
<reference evidence="2" key="1">
    <citation type="submission" date="2022-11" db="UniProtKB">
        <authorList>
            <consortium name="WormBaseParasite"/>
        </authorList>
    </citation>
    <scope>IDENTIFICATION</scope>
</reference>
<evidence type="ECO:0000313" key="2">
    <source>
        <dbReference type="WBParaSite" id="JU765_v2.g3794.t1"/>
    </source>
</evidence>
<proteinExistence type="predicted"/>
<protein>
    <submittedName>
        <fullName evidence="2">Uncharacterized protein</fullName>
    </submittedName>
</protein>
<sequence>EKTEDARFDILAERIFQLYWLKKLVKNEINYLNFKKNWEAPILSSEDNQKKKLKAYNQTVRKLWDQTISRCSEILKGSTKTESDLFAELSPHYLIVLKDEFMGGSAFQASYLNNNEQISKLKLLVDESDENQEMEIIDFQKETTAKSSEPATTFSSESGTSDHSVSILQKRKQDLSESTAITINNKDYRSLQSEMAQRLKMGIFLSNDALQPFVKTCDSSEFHKMMASEERSFYLTQDYKLGWNYTDYSDSDIPQLTDGTLITFKSFYCHLFKCKMENISECINNIFVPCSIIIFSDSGKMEIKSILMEQIHYYLYMRNKLDKCFRYHARIETKDDRFDILAEQIFHSYWLKKSVKNEINFLKFKKNWKLPILSSENIQKKRQTLKVYKEKISEIWDQAVSRCSEILKGSTKTESDLIAELSPHYLIALKDEFIAGSASHAYNQISRLNLLADESEGNEDVEDSEEETTLGSNEFQSTSPEAGTSDNSNSQKRNRDLLESTTITINNKDYRSLQSEMAQRLKMGIFLSNDASQPFVKTQDSNERILLGFGSHQNQFKPKTTEASEMFISPCPKECTIDDRQWICINCGEFFKIQAVNCDSGKLVFDGLGTKYDYRSKMIAAFEEKYANLFRKEDFLPYRGSHMDLNFDQGQVPCSMIFFSNSGKIEIKNILMKEINPYLQPGYRYDSCLRHYAAIATKDTRFDILAEQIFQLYWLKKSVKNEINSLNFKENSIFPTLLLKDIEKKSQKLKIYDQEIKKLWDQTISNCSEILKGSTKTESDLFAELSPHYLLALRNGLITGSAYNNERISKIKLLDDESDENNTMKDAGEETTAGSKQKQDLMESATITMNNKDYRSLQTEMAQRLKMGIFLSNDALQPFVRTQGSNERILLGFGSHQNQFKPKRTEAPEMFISPCPLECTIDDRQWICINCGEFFKTQGFQVVCSCGTTHVTNLKLECFDPKHPKDFFPCEKHDPTSASITTSRRSSFSVVEDAQ</sequence>
<dbReference type="Proteomes" id="UP000887576">
    <property type="component" value="Unplaced"/>
</dbReference>